<evidence type="ECO:0000313" key="3">
    <source>
        <dbReference type="Proteomes" id="UP000242875"/>
    </source>
</evidence>
<dbReference type="Proteomes" id="UP000242875">
    <property type="component" value="Unassembled WGS sequence"/>
</dbReference>
<reference evidence="2 3" key="1">
    <citation type="journal article" date="2017" name="Mycologia">
        <title>Bifiguratus adelaidae, gen. et sp. nov., a new member of Mucoromycotina in endophytic and soil-dwelling habitats.</title>
        <authorList>
            <person name="Torres-Cruz T.J."/>
            <person name="Billingsley Tobias T.L."/>
            <person name="Almatruk M."/>
            <person name="Hesse C."/>
            <person name="Kuske C.R."/>
            <person name="Desiro A."/>
            <person name="Benucci G.M."/>
            <person name="Bonito G."/>
            <person name="Stajich J.E."/>
            <person name="Dunlap C."/>
            <person name="Arnold A.E."/>
            <person name="Porras-Alfaro A."/>
        </authorList>
    </citation>
    <scope>NUCLEOTIDE SEQUENCE [LARGE SCALE GENOMIC DNA]</scope>
    <source>
        <strain evidence="2 3">AZ0501</strain>
    </source>
</reference>
<dbReference type="EMBL" id="MVBO01000007">
    <property type="protein sequence ID" value="OZJ06093.1"/>
    <property type="molecule type" value="Genomic_DNA"/>
</dbReference>
<dbReference type="PANTHER" id="PTHR21838:SF2">
    <property type="entry name" value="COILED-COIL DOMAIN-CONTAINING PROTEIN 137"/>
    <property type="match status" value="1"/>
</dbReference>
<comment type="caution">
    <text evidence="2">The sequence shown here is derived from an EMBL/GenBank/DDBJ whole genome shotgun (WGS) entry which is preliminary data.</text>
</comment>
<name>A0A261Y678_9FUNG</name>
<dbReference type="OrthoDB" id="5876637at2759"/>
<evidence type="ECO:0000256" key="1">
    <source>
        <dbReference type="SAM" id="MobiDB-lite"/>
    </source>
</evidence>
<organism evidence="2 3">
    <name type="scientific">Bifiguratus adelaidae</name>
    <dbReference type="NCBI Taxonomy" id="1938954"/>
    <lineage>
        <taxon>Eukaryota</taxon>
        <taxon>Fungi</taxon>
        <taxon>Fungi incertae sedis</taxon>
        <taxon>Mucoromycota</taxon>
        <taxon>Mucoromycotina</taxon>
        <taxon>Endogonomycetes</taxon>
        <taxon>Endogonales</taxon>
        <taxon>Endogonales incertae sedis</taxon>
        <taxon>Bifiguratus</taxon>
    </lineage>
</organism>
<feature type="region of interest" description="Disordered" evidence="1">
    <location>
        <begin position="192"/>
        <end position="224"/>
    </location>
</feature>
<accession>A0A261Y678</accession>
<protein>
    <submittedName>
        <fullName evidence="2">Uncharacterized protein</fullName>
    </submittedName>
</protein>
<feature type="region of interest" description="Disordered" evidence="1">
    <location>
        <begin position="34"/>
        <end position="55"/>
    </location>
</feature>
<keyword evidence="3" id="KW-1185">Reference proteome</keyword>
<dbReference type="GO" id="GO:0005634">
    <property type="term" value="C:nucleus"/>
    <property type="evidence" value="ECO:0007669"/>
    <property type="project" value="TreeGrafter"/>
</dbReference>
<dbReference type="InterPro" id="IPR026680">
    <property type="entry name" value="CCDC137"/>
</dbReference>
<feature type="compositionally biased region" description="Basic and acidic residues" evidence="1">
    <location>
        <begin position="80"/>
        <end position="91"/>
    </location>
</feature>
<gene>
    <name evidence="2" type="ORF">BZG36_01130</name>
</gene>
<proteinExistence type="predicted"/>
<feature type="region of interest" description="Disordered" evidence="1">
    <location>
        <begin position="67"/>
        <end position="91"/>
    </location>
</feature>
<dbReference type="AlphaFoldDB" id="A0A261Y678"/>
<sequence length="261" mass="29675">MSHHLTMTPQLPSNISQYLPARKRSGLINVDPNAAQKTKAQDLAPVSVSRDAPRGFRDLMQLQTLAEKKQQQAKPKPKPSKQETKLEIRPGERMKDFHRRVDEEMKDRMLHSLQRSKTTSIRKKKNREQRKLKQKAKMMGDLEELEAKDFDQLQDKVKFGEVAQAPPTLTKIPRKIGGGQNKAALAALLAKGEKEKTEDGGNESSEDENMKEFKALNRRKLRNMDPAQKRVLEAQREKAVAFYRAQKAKRLTAAGKTPFGV</sequence>
<dbReference type="PANTHER" id="PTHR21838">
    <property type="entry name" value="COILED-COIL DOMAIN-CONTAINING PROTEIN 137"/>
    <property type="match status" value="1"/>
</dbReference>
<evidence type="ECO:0000313" key="2">
    <source>
        <dbReference type="EMBL" id="OZJ06093.1"/>
    </source>
</evidence>